<dbReference type="InterPro" id="IPR003593">
    <property type="entry name" value="AAA+_ATPase"/>
</dbReference>
<dbReference type="Gene3D" id="1.20.1560.10">
    <property type="entry name" value="ABC transporter type 1, transmembrane domain"/>
    <property type="match status" value="1"/>
</dbReference>
<dbReference type="RefSeq" id="WP_004349943.1">
    <property type="nucleotide sequence ID" value="NZ_AMXE01000169.1"/>
</dbReference>
<evidence type="ECO:0000256" key="3">
    <source>
        <dbReference type="ARBA" id="ARBA00022475"/>
    </source>
</evidence>
<dbReference type="Proteomes" id="UP000013232">
    <property type="component" value="Unassembled WGS sequence"/>
</dbReference>
<feature type="transmembrane region" description="Helical" evidence="10">
    <location>
        <begin position="35"/>
        <end position="55"/>
    </location>
</feature>
<evidence type="ECO:0000256" key="4">
    <source>
        <dbReference type="ARBA" id="ARBA00022692"/>
    </source>
</evidence>
<evidence type="ECO:0000256" key="7">
    <source>
        <dbReference type="ARBA" id="ARBA00022989"/>
    </source>
</evidence>
<dbReference type="GO" id="GO:0015421">
    <property type="term" value="F:ABC-type oligopeptide transporter activity"/>
    <property type="evidence" value="ECO:0007669"/>
    <property type="project" value="TreeGrafter"/>
</dbReference>
<feature type="transmembrane region" description="Helical" evidence="10">
    <location>
        <begin position="157"/>
        <end position="175"/>
    </location>
</feature>
<dbReference type="STRING" id="1123367.GCA_000621305_02197"/>
<dbReference type="SMART" id="SM00382">
    <property type="entry name" value="AAA"/>
    <property type="match status" value="1"/>
</dbReference>
<dbReference type="GO" id="GO:0005524">
    <property type="term" value="F:ATP binding"/>
    <property type="evidence" value="ECO:0007669"/>
    <property type="project" value="UniProtKB-KW"/>
</dbReference>
<dbReference type="SUPFAM" id="SSF52540">
    <property type="entry name" value="P-loop containing nucleoside triphosphate hydrolases"/>
    <property type="match status" value="1"/>
</dbReference>
<feature type="domain" description="ABC transmembrane type-1" evidence="12">
    <location>
        <begin position="40"/>
        <end position="322"/>
    </location>
</feature>
<dbReference type="InterPro" id="IPR027417">
    <property type="entry name" value="P-loop_NTPase"/>
</dbReference>
<feature type="domain" description="ABC transporter" evidence="11">
    <location>
        <begin position="369"/>
        <end position="604"/>
    </location>
</feature>
<keyword evidence="2" id="KW-0813">Transport</keyword>
<evidence type="ECO:0000259" key="11">
    <source>
        <dbReference type="PROSITE" id="PS50893"/>
    </source>
</evidence>
<feature type="transmembrane region" description="Helical" evidence="10">
    <location>
        <begin position="75"/>
        <end position="100"/>
    </location>
</feature>
<organism evidence="13 14">
    <name type="scientific">Thauera linaloolentis (strain DSM 12138 / JCM 21573 / CCUG 41526 / CIP 105981 / IAM 15112 / NBRC 102519 / 47Lol)</name>
    <dbReference type="NCBI Taxonomy" id="1123367"/>
    <lineage>
        <taxon>Bacteria</taxon>
        <taxon>Pseudomonadati</taxon>
        <taxon>Pseudomonadota</taxon>
        <taxon>Betaproteobacteria</taxon>
        <taxon>Rhodocyclales</taxon>
        <taxon>Zoogloeaceae</taxon>
        <taxon>Thauera</taxon>
    </lineage>
</organism>
<feature type="transmembrane region" description="Helical" evidence="10">
    <location>
        <begin position="302"/>
        <end position="320"/>
    </location>
</feature>
<dbReference type="GO" id="GO:0005886">
    <property type="term" value="C:plasma membrane"/>
    <property type="evidence" value="ECO:0007669"/>
    <property type="project" value="UniProtKB-SubCell"/>
</dbReference>
<keyword evidence="9 10" id="KW-0472">Membrane</keyword>
<dbReference type="InterPro" id="IPR017871">
    <property type="entry name" value="ABC_transporter-like_CS"/>
</dbReference>
<dbReference type="InterPro" id="IPR039421">
    <property type="entry name" value="Type_1_exporter"/>
</dbReference>
<dbReference type="FunFam" id="3.40.50.300:FF:000221">
    <property type="entry name" value="Multidrug ABC transporter ATP-binding protein"/>
    <property type="match status" value="1"/>
</dbReference>
<dbReference type="Pfam" id="PF00005">
    <property type="entry name" value="ABC_tran"/>
    <property type="match status" value="1"/>
</dbReference>
<proteinExistence type="predicted"/>
<comment type="subcellular location">
    <subcellularLocation>
        <location evidence="1">Cell membrane</location>
        <topology evidence="1">Multi-pass membrane protein</topology>
    </subcellularLocation>
</comment>
<evidence type="ECO:0000256" key="8">
    <source>
        <dbReference type="ARBA" id="ARBA00023055"/>
    </source>
</evidence>
<feature type="transmembrane region" description="Helical" evidence="10">
    <location>
        <begin position="181"/>
        <end position="202"/>
    </location>
</feature>
<reference evidence="13 14" key="1">
    <citation type="submission" date="2012-09" db="EMBL/GenBank/DDBJ databases">
        <title>Draft Genome Sequences of 6 Strains from Genus Thauera.</title>
        <authorList>
            <person name="Liu B."/>
            <person name="Shapleigh J.P."/>
            <person name="Frostegard A.H."/>
        </authorList>
    </citation>
    <scope>NUCLEOTIDE SEQUENCE [LARGE SCALE GENOMIC DNA]</scope>
    <source>
        <strain evidence="14">47Lol / DSM 12138</strain>
    </source>
</reference>
<evidence type="ECO:0000256" key="2">
    <source>
        <dbReference type="ARBA" id="ARBA00022448"/>
    </source>
</evidence>
<dbReference type="InterPro" id="IPR003439">
    <property type="entry name" value="ABC_transporter-like_ATP-bd"/>
</dbReference>
<dbReference type="AlphaFoldDB" id="N6YM04"/>
<dbReference type="InterPro" id="IPR011527">
    <property type="entry name" value="ABC1_TM_dom"/>
</dbReference>
<sequence length="614" mass="64941">RGDRRIVSAPPGAIRRPAARGRHTMSKLFPYLRPYRGACLLAPLLMLLEVSMDLMQPRLMASIIDDGVMRGDLAHVGATGALMLLCAALGLVGGAGCTVYSSKAAVGFGTDLRRDLFAATQALSFRELDRLPPGSLITRLGSDVAQLQQFVMMLLRAFVRSPLLVLGSVAMAAAISPSLALILFGVVPVLSGVLFLLVRWSVPLFDGVQQRLDRLNMMLHENLAGIRTVKAFVRGGREAARFSGANRDYADAAIRAWRIVTLNMPALSLVLNLTIVAVLWAGGRRSMAGTMTAGELVAFVNYVTVILSSLTSVGMLLTSFSRAQVAAVRVNEVFDAASGEPVPSGATAAPVSARLPAPLGTLPPGPLEVAFEGVSLRYESAVRPALEDVWLRIPAGATVALFGSTGAGKSTLAALLPRLYDPDAGTVRIGGHDICTLDPQVLRGRIGYVQQETILFSGSVRDNLRFGCAGASDEDIAAAARAAQADDFIVRLPQGYDSVLGQRGINLSGGQKQRLSIARALLLRPSLLILDDSTSAVDLATEARILGGIRVLLPRTTCLLIAQRLSAAAAADLVVVLEQGRVIAHGTHAQLLESSAAYRDIHRSQAGMGTVSHD</sequence>
<feature type="non-terminal residue" evidence="13">
    <location>
        <position position="1"/>
    </location>
</feature>
<feature type="transmembrane region" description="Helical" evidence="10">
    <location>
        <begin position="262"/>
        <end position="282"/>
    </location>
</feature>
<accession>N6YM04</accession>
<dbReference type="PROSITE" id="PS00211">
    <property type="entry name" value="ABC_TRANSPORTER_1"/>
    <property type="match status" value="1"/>
</dbReference>
<dbReference type="PROSITE" id="PS50893">
    <property type="entry name" value="ABC_TRANSPORTER_2"/>
    <property type="match status" value="1"/>
</dbReference>
<dbReference type="Pfam" id="PF00664">
    <property type="entry name" value="ABC_membrane"/>
    <property type="match status" value="1"/>
</dbReference>
<keyword evidence="5" id="KW-0547">Nucleotide-binding</keyword>
<evidence type="ECO:0000313" key="13">
    <source>
        <dbReference type="EMBL" id="ENO83372.1"/>
    </source>
</evidence>
<keyword evidence="7 10" id="KW-1133">Transmembrane helix</keyword>
<dbReference type="GO" id="GO:0016887">
    <property type="term" value="F:ATP hydrolysis activity"/>
    <property type="evidence" value="ECO:0007669"/>
    <property type="project" value="InterPro"/>
</dbReference>
<dbReference type="PANTHER" id="PTHR43394:SF1">
    <property type="entry name" value="ATP-BINDING CASSETTE SUB-FAMILY B MEMBER 10, MITOCHONDRIAL"/>
    <property type="match status" value="1"/>
</dbReference>
<dbReference type="InterPro" id="IPR036640">
    <property type="entry name" value="ABC1_TM_sf"/>
</dbReference>
<dbReference type="CDD" id="cd18548">
    <property type="entry name" value="ABC_6TM_Tm287_like"/>
    <property type="match status" value="1"/>
</dbReference>
<dbReference type="EMBL" id="AMXE01000169">
    <property type="protein sequence ID" value="ENO83372.1"/>
    <property type="molecule type" value="Genomic_DNA"/>
</dbReference>
<dbReference type="GO" id="GO:0006869">
    <property type="term" value="P:lipid transport"/>
    <property type="evidence" value="ECO:0007669"/>
    <property type="project" value="UniProtKB-KW"/>
</dbReference>
<keyword evidence="4 10" id="KW-0812">Transmembrane</keyword>
<dbReference type="SUPFAM" id="SSF90123">
    <property type="entry name" value="ABC transporter transmembrane region"/>
    <property type="match status" value="1"/>
</dbReference>
<keyword evidence="14" id="KW-1185">Reference proteome</keyword>
<gene>
    <name evidence="13" type="ORF">C666_18930</name>
</gene>
<evidence type="ECO:0000256" key="6">
    <source>
        <dbReference type="ARBA" id="ARBA00022840"/>
    </source>
</evidence>
<keyword evidence="3" id="KW-1003">Cell membrane</keyword>
<dbReference type="PANTHER" id="PTHR43394">
    <property type="entry name" value="ATP-DEPENDENT PERMEASE MDL1, MITOCHONDRIAL"/>
    <property type="match status" value="1"/>
</dbReference>
<keyword evidence="8" id="KW-0445">Lipid transport</keyword>
<keyword evidence="6" id="KW-0067">ATP-binding</keyword>
<evidence type="ECO:0000256" key="10">
    <source>
        <dbReference type="SAM" id="Phobius"/>
    </source>
</evidence>
<evidence type="ECO:0000256" key="9">
    <source>
        <dbReference type="ARBA" id="ARBA00023136"/>
    </source>
</evidence>
<dbReference type="PROSITE" id="PS50929">
    <property type="entry name" value="ABC_TM1F"/>
    <property type="match status" value="1"/>
</dbReference>
<evidence type="ECO:0000313" key="14">
    <source>
        <dbReference type="Proteomes" id="UP000013232"/>
    </source>
</evidence>
<dbReference type="Gene3D" id="3.40.50.300">
    <property type="entry name" value="P-loop containing nucleotide triphosphate hydrolases"/>
    <property type="match status" value="1"/>
</dbReference>
<protein>
    <submittedName>
        <fullName evidence="13">ABC transporter-like protein</fullName>
    </submittedName>
</protein>
<evidence type="ECO:0000256" key="5">
    <source>
        <dbReference type="ARBA" id="ARBA00022741"/>
    </source>
</evidence>
<name>N6YM04_THAL4</name>
<evidence type="ECO:0000256" key="1">
    <source>
        <dbReference type="ARBA" id="ARBA00004651"/>
    </source>
</evidence>
<evidence type="ECO:0000259" key="12">
    <source>
        <dbReference type="PROSITE" id="PS50929"/>
    </source>
</evidence>
<dbReference type="eggNOG" id="COG1132">
    <property type="taxonomic scope" value="Bacteria"/>
</dbReference>
<comment type="caution">
    <text evidence="13">The sequence shown here is derived from an EMBL/GenBank/DDBJ whole genome shotgun (WGS) entry which is preliminary data.</text>
</comment>